<feature type="domain" description="Protein FecR C-terminal" evidence="3">
    <location>
        <begin position="320"/>
        <end position="389"/>
    </location>
</feature>
<keyword evidence="1" id="KW-0812">Transmembrane</keyword>
<dbReference type="InterPro" id="IPR006860">
    <property type="entry name" value="FecR"/>
</dbReference>
<dbReference type="EMBL" id="JBHMEZ010000003">
    <property type="protein sequence ID" value="MFB9052514.1"/>
    <property type="molecule type" value="Genomic_DNA"/>
</dbReference>
<evidence type="ECO:0000259" key="2">
    <source>
        <dbReference type="Pfam" id="PF04773"/>
    </source>
</evidence>
<dbReference type="Gene3D" id="3.55.50.30">
    <property type="match status" value="1"/>
</dbReference>
<keyword evidence="1" id="KW-1133">Transmembrane helix</keyword>
<organism evidence="4 5">
    <name type="scientific">Formosa undariae</name>
    <dbReference type="NCBI Taxonomy" id="1325436"/>
    <lineage>
        <taxon>Bacteria</taxon>
        <taxon>Pseudomonadati</taxon>
        <taxon>Bacteroidota</taxon>
        <taxon>Flavobacteriia</taxon>
        <taxon>Flavobacteriales</taxon>
        <taxon>Flavobacteriaceae</taxon>
        <taxon>Formosa</taxon>
    </lineage>
</organism>
<protein>
    <submittedName>
        <fullName evidence="4">FecR family protein</fullName>
    </submittedName>
</protein>
<dbReference type="Gene3D" id="2.60.120.1440">
    <property type="match status" value="1"/>
</dbReference>
<sequence>MVKFNKIIILTKQIASSLLKDEKPKALESSDVFSEQEKEDILKRLTDESAIESRLDLKTKIDTKADWKILKSKLVVPKKTYYWHYAAAAAIVLGLVTTTYFLKEHGLNKNLNSPIIVDNQIEPGVDKAILTLESGETVALVKDVKYAAQNVVTNGEEIVYQDDNTTESTTQDVAYNYLTIPRGGQFQVTLSDGTHVWLNSESELKYPVHFIKGKPRLVELMYGEAYFDVSPSTKHNGATFQVITKQQTIEVLGTEFNLKAYKEEPNVFTTLVEGKVKVSSGHKTKNLIPNQQAHLNIETNALAITAVDVYNEIAWKEGVFNFENKPLKDIMTVLSRWYDIDVTFEKKDLENQKFNGSLKKNYSIESILTIFQSADIINAFEINKKSVIIK</sequence>
<comment type="caution">
    <text evidence="4">The sequence shown here is derived from an EMBL/GenBank/DDBJ whole genome shotgun (WGS) entry which is preliminary data.</text>
</comment>
<reference evidence="4 5" key="1">
    <citation type="submission" date="2024-09" db="EMBL/GenBank/DDBJ databases">
        <authorList>
            <person name="Sun Q."/>
            <person name="Mori K."/>
        </authorList>
    </citation>
    <scope>NUCLEOTIDE SEQUENCE [LARGE SCALE GENOMIC DNA]</scope>
    <source>
        <strain evidence="4 5">CECT 8286</strain>
    </source>
</reference>
<keyword evidence="5" id="KW-1185">Reference proteome</keyword>
<evidence type="ECO:0000259" key="3">
    <source>
        <dbReference type="Pfam" id="PF16344"/>
    </source>
</evidence>
<evidence type="ECO:0000256" key="1">
    <source>
        <dbReference type="SAM" id="Phobius"/>
    </source>
</evidence>
<dbReference type="InterPro" id="IPR032508">
    <property type="entry name" value="FecR_C"/>
</dbReference>
<dbReference type="Pfam" id="PF04773">
    <property type="entry name" value="FecR"/>
    <property type="match status" value="1"/>
</dbReference>
<dbReference type="PANTHER" id="PTHR30273">
    <property type="entry name" value="PERIPLASMIC SIGNAL SENSOR AND SIGMA FACTOR ACTIVATOR FECR-RELATED"/>
    <property type="match status" value="1"/>
</dbReference>
<dbReference type="InterPro" id="IPR012373">
    <property type="entry name" value="Ferrdict_sens_TM"/>
</dbReference>
<evidence type="ECO:0000313" key="5">
    <source>
        <dbReference type="Proteomes" id="UP001589605"/>
    </source>
</evidence>
<feature type="transmembrane region" description="Helical" evidence="1">
    <location>
        <begin position="81"/>
        <end position="102"/>
    </location>
</feature>
<evidence type="ECO:0000313" key="4">
    <source>
        <dbReference type="EMBL" id="MFB9052514.1"/>
    </source>
</evidence>
<accession>A0ABV5EZC6</accession>
<name>A0ABV5EZC6_9FLAO</name>
<dbReference type="RefSeq" id="WP_382381698.1">
    <property type="nucleotide sequence ID" value="NZ_JBHMEZ010000003.1"/>
</dbReference>
<dbReference type="Pfam" id="PF16344">
    <property type="entry name" value="FecR_C"/>
    <property type="match status" value="1"/>
</dbReference>
<dbReference type="Proteomes" id="UP001589605">
    <property type="component" value="Unassembled WGS sequence"/>
</dbReference>
<feature type="domain" description="FecR protein" evidence="2">
    <location>
        <begin position="180"/>
        <end position="277"/>
    </location>
</feature>
<keyword evidence="1" id="KW-0472">Membrane</keyword>
<dbReference type="PANTHER" id="PTHR30273:SF2">
    <property type="entry name" value="PROTEIN FECR"/>
    <property type="match status" value="1"/>
</dbReference>
<proteinExistence type="predicted"/>
<gene>
    <name evidence="4" type="ORF">ACFFVB_05420</name>
</gene>